<evidence type="ECO:0000313" key="6">
    <source>
        <dbReference type="Proteomes" id="UP001552427"/>
    </source>
</evidence>
<dbReference type="Pfam" id="PF04183">
    <property type="entry name" value="IucA_IucC"/>
    <property type="match status" value="1"/>
</dbReference>
<dbReference type="Proteomes" id="UP001552427">
    <property type="component" value="Unassembled WGS sequence"/>
</dbReference>
<name>A0ABV3HI83_9ACTN</name>
<comment type="caution">
    <text evidence="5">The sequence shown here is derived from an EMBL/GenBank/DDBJ whole genome shotgun (WGS) entry which is preliminary data.</text>
</comment>
<feature type="domain" description="Aerobactin siderophore biosynthesis IucA/IucC N-terminal" evidence="3">
    <location>
        <begin position="131"/>
        <end position="341"/>
    </location>
</feature>
<evidence type="ECO:0000259" key="4">
    <source>
        <dbReference type="Pfam" id="PF06276"/>
    </source>
</evidence>
<evidence type="ECO:0000256" key="2">
    <source>
        <dbReference type="ARBA" id="ARBA00007832"/>
    </source>
</evidence>
<reference evidence="5 6" key="1">
    <citation type="submission" date="2024-06" db="EMBL/GenBank/DDBJ databases">
        <title>The Natural Products Discovery Center: Release of the First 8490 Sequenced Strains for Exploring Actinobacteria Biosynthetic Diversity.</title>
        <authorList>
            <person name="Kalkreuter E."/>
            <person name="Kautsar S.A."/>
            <person name="Yang D."/>
            <person name="Bader C.D."/>
            <person name="Teijaro C.N."/>
            <person name="Fluegel L."/>
            <person name="Davis C.M."/>
            <person name="Simpson J.R."/>
            <person name="Lauterbach L."/>
            <person name="Steele A.D."/>
            <person name="Gui C."/>
            <person name="Meng S."/>
            <person name="Li G."/>
            <person name="Viehrig K."/>
            <person name="Ye F."/>
            <person name="Su P."/>
            <person name="Kiefer A.F."/>
            <person name="Nichols A."/>
            <person name="Cepeda A.J."/>
            <person name="Yan W."/>
            <person name="Fan B."/>
            <person name="Jiang Y."/>
            <person name="Adhikari A."/>
            <person name="Zheng C.-J."/>
            <person name="Schuster L."/>
            <person name="Cowan T.M."/>
            <person name="Smanski M.J."/>
            <person name="Chevrette M.G."/>
            <person name="De Carvalho L.P.S."/>
            <person name="Shen B."/>
        </authorList>
    </citation>
    <scope>NUCLEOTIDE SEQUENCE [LARGE SCALE GENOMIC DNA]</scope>
    <source>
        <strain evidence="5 6">NPDC049574</strain>
    </source>
</reference>
<sequence length="527" mass="56682">MASTDGLLPPGGGPEREAWTHATALAVTALLNCLVREVAHPGPDAGTYVLPATGHVLRVSGGRFPADPELRAAGGWRPLPLDDLVALTAAELRARTGTANDVLPAEIRHSRDVAAALLNARRATEPPADLYLRSEQALLAGHRYHPAPKARGGAGPEEWLRYSPEVRASFALPLLGVPPELLVEDGDPAALDALAPAAGADGLVPLPAHPWQVELLGGLRGGPLRHLGVTSEVAVATSSIRTVYLPETDLFCKFSLDVRITNDVRRLWSRDLRRLREVAELVDGAFDGLAGHVPRPAVLRDRGYRSADLGGGDGGEALAVIVRDGLGAYLRPGLTAVQAAGISEGFPGNPLDGLDEDTALLWWERYLEHVVPPVLHACLRHGVVFECHLQNVLVGVDGRGLPAQALFRDHEGVRILAERRPDLPGAASVSRAYGWERLVYCLVTNNLLEIAGAVTERHPALRDELWARARSVFKDAGREHGDPEELRALLTDPYVPAKANLLLRWTDAEGEAMRCVPIPNPLRLFTP</sequence>
<dbReference type="EMBL" id="JBFARM010000017">
    <property type="protein sequence ID" value="MEV4292245.1"/>
    <property type="molecule type" value="Genomic_DNA"/>
</dbReference>
<dbReference type="Pfam" id="PF06276">
    <property type="entry name" value="FhuF"/>
    <property type="match status" value="1"/>
</dbReference>
<comment type="pathway">
    <text evidence="1">Siderophore biosynthesis.</text>
</comment>
<dbReference type="InterPro" id="IPR007310">
    <property type="entry name" value="Aerobactin_biosyn_IucA/IucC_N"/>
</dbReference>
<feature type="domain" description="Aerobactin siderophore biosynthesis IucA/IucC-like C-terminal" evidence="4">
    <location>
        <begin position="361"/>
        <end position="508"/>
    </location>
</feature>
<dbReference type="PANTHER" id="PTHR34384:SF5">
    <property type="entry name" value="L-2,3-DIAMINOPROPANOATE--CITRATE LIGASE"/>
    <property type="match status" value="1"/>
</dbReference>
<dbReference type="Gene3D" id="1.10.510.40">
    <property type="match status" value="1"/>
</dbReference>
<accession>A0ABV3HI83</accession>
<gene>
    <name evidence="5" type="ORF">AB0K40_42630</name>
</gene>
<proteinExistence type="inferred from homology"/>
<dbReference type="InterPro" id="IPR037455">
    <property type="entry name" value="LucA/IucC-like"/>
</dbReference>
<dbReference type="RefSeq" id="WP_364462032.1">
    <property type="nucleotide sequence ID" value="NZ_JBFARM010000017.1"/>
</dbReference>
<organism evidence="5 6">
    <name type="scientific">Nonomuraea bangladeshensis</name>
    <dbReference type="NCBI Taxonomy" id="404385"/>
    <lineage>
        <taxon>Bacteria</taxon>
        <taxon>Bacillati</taxon>
        <taxon>Actinomycetota</taxon>
        <taxon>Actinomycetes</taxon>
        <taxon>Streptosporangiales</taxon>
        <taxon>Streptosporangiaceae</taxon>
        <taxon>Nonomuraea</taxon>
    </lineage>
</organism>
<dbReference type="InterPro" id="IPR022770">
    <property type="entry name" value="IucA/IucC-like_C"/>
</dbReference>
<dbReference type="PANTHER" id="PTHR34384">
    <property type="entry name" value="L-2,3-DIAMINOPROPANOATE--CITRATE LIGASE"/>
    <property type="match status" value="1"/>
</dbReference>
<evidence type="ECO:0000259" key="3">
    <source>
        <dbReference type="Pfam" id="PF04183"/>
    </source>
</evidence>
<protein>
    <submittedName>
        <fullName evidence="5">IucA/IucC family protein</fullName>
    </submittedName>
</protein>
<evidence type="ECO:0000313" key="5">
    <source>
        <dbReference type="EMBL" id="MEV4292245.1"/>
    </source>
</evidence>
<evidence type="ECO:0000256" key="1">
    <source>
        <dbReference type="ARBA" id="ARBA00004924"/>
    </source>
</evidence>
<keyword evidence="6" id="KW-1185">Reference proteome</keyword>
<comment type="similarity">
    <text evidence="2">Belongs to the IucA/IucC family.</text>
</comment>